<protein>
    <submittedName>
        <fullName evidence="2">Uncharacterized protein</fullName>
    </submittedName>
</protein>
<dbReference type="Proteomes" id="UP001200537">
    <property type="component" value="Unassembled WGS sequence"/>
</dbReference>
<reference evidence="2" key="1">
    <citation type="submission" date="2022-01" db="EMBL/GenBank/DDBJ databases">
        <title>Collection of gut derived symbiotic bacterial strains cultured from healthy donors.</title>
        <authorList>
            <person name="Lin H."/>
            <person name="Kohout C."/>
            <person name="Waligurski E."/>
            <person name="Pamer E.G."/>
        </authorList>
    </citation>
    <scope>NUCLEOTIDE SEQUENCE</scope>
    <source>
        <strain evidence="2">DFI.7.46</strain>
    </source>
</reference>
<organism evidence="2 3">
    <name type="scientific">Varibaculum cambriense</name>
    <dbReference type="NCBI Taxonomy" id="184870"/>
    <lineage>
        <taxon>Bacteria</taxon>
        <taxon>Bacillati</taxon>
        <taxon>Actinomycetota</taxon>
        <taxon>Actinomycetes</taxon>
        <taxon>Actinomycetales</taxon>
        <taxon>Actinomycetaceae</taxon>
        <taxon>Varibaculum</taxon>
    </lineage>
</organism>
<proteinExistence type="predicted"/>
<evidence type="ECO:0000256" key="1">
    <source>
        <dbReference type="SAM" id="MobiDB-lite"/>
    </source>
</evidence>
<accession>A0AAJ1BBJ1</accession>
<dbReference type="RefSeq" id="WP_238127995.1">
    <property type="nucleotide sequence ID" value="NZ_JAGZVZ010000006.1"/>
</dbReference>
<name>A0AAJ1BBJ1_9ACTO</name>
<dbReference type="EMBL" id="JAKNHJ010000008">
    <property type="protein sequence ID" value="MCG4617893.1"/>
    <property type="molecule type" value="Genomic_DNA"/>
</dbReference>
<evidence type="ECO:0000313" key="2">
    <source>
        <dbReference type="EMBL" id="MCG4617893.1"/>
    </source>
</evidence>
<evidence type="ECO:0000313" key="3">
    <source>
        <dbReference type="Proteomes" id="UP001200537"/>
    </source>
</evidence>
<sequence length="256" mass="28568">MRAVAEKKAGLPPEMANAAGDISSSQIKSTDHAAAKDSAHREVSIEQPILFLDVDGPLNLWGRANRRILNPLLRAHLIHIQPDNSFNVNVVLSRLLGPRLRELGKYFEVRWATSWNQWANQHLSPLLGISKNLPWVRCPNGDPRAKFPEVMAAAGDASFAWVDDYLTEEVAQQTRKKLLSPQCALLVSPHIMCGIDREVAHLLKWFSQIPQTEREPGRREARKAASLLSSGRVSAWLVTPSMVMCLSLRKGAKRYG</sequence>
<feature type="region of interest" description="Disordered" evidence="1">
    <location>
        <begin position="1"/>
        <end position="35"/>
    </location>
</feature>
<dbReference type="AlphaFoldDB" id="A0AAJ1BBJ1"/>
<gene>
    <name evidence="2" type="ORF">L0M99_05235</name>
</gene>
<comment type="caution">
    <text evidence="2">The sequence shown here is derived from an EMBL/GenBank/DDBJ whole genome shotgun (WGS) entry which is preliminary data.</text>
</comment>